<comment type="caution">
    <text evidence="1">The sequence shown here is derived from an EMBL/GenBank/DDBJ whole genome shotgun (WGS) entry which is preliminary data.</text>
</comment>
<dbReference type="PROSITE" id="PS51257">
    <property type="entry name" value="PROKAR_LIPOPROTEIN"/>
    <property type="match status" value="1"/>
</dbReference>
<reference evidence="1" key="1">
    <citation type="submission" date="2019-03" db="EMBL/GenBank/DDBJ databases">
        <title>Single cell metagenomics reveals metabolic interactions within the superorganism composed of flagellate Streblomastix strix and complex community of Bacteroidetes bacteria on its surface.</title>
        <authorList>
            <person name="Treitli S.C."/>
            <person name="Kolisko M."/>
            <person name="Husnik F."/>
            <person name="Keeling P."/>
            <person name="Hampl V."/>
        </authorList>
    </citation>
    <scope>NUCLEOTIDE SEQUENCE</scope>
    <source>
        <strain evidence="1">STM</strain>
    </source>
</reference>
<organism evidence="1">
    <name type="scientific">termite gut metagenome</name>
    <dbReference type="NCBI Taxonomy" id="433724"/>
    <lineage>
        <taxon>unclassified sequences</taxon>
        <taxon>metagenomes</taxon>
        <taxon>organismal metagenomes</taxon>
    </lineage>
</organism>
<proteinExistence type="predicted"/>
<protein>
    <submittedName>
        <fullName evidence="1">Uncharacterized protein</fullName>
    </submittedName>
</protein>
<sequence>MKYIQFVFILLILIGCKEKKNISDRTVTDHSIKSEKMTSITKTL</sequence>
<name>A0A5J4PZW7_9ZZZZ</name>
<evidence type="ECO:0000313" key="1">
    <source>
        <dbReference type="EMBL" id="KAA6313853.1"/>
    </source>
</evidence>
<dbReference type="AlphaFoldDB" id="A0A5J4PZW7"/>
<dbReference type="EMBL" id="SNRY01005893">
    <property type="protein sequence ID" value="KAA6313853.1"/>
    <property type="molecule type" value="Genomic_DNA"/>
</dbReference>
<gene>
    <name evidence="1" type="ORF">EZS27_035442</name>
</gene>
<feature type="non-terminal residue" evidence="1">
    <location>
        <position position="44"/>
    </location>
</feature>
<accession>A0A5J4PZW7</accession>